<proteinExistence type="predicted"/>
<name>A0A0N5B4L2_STREA</name>
<dbReference type="WBParaSite" id="SPAL_0000101300.1">
    <property type="protein sequence ID" value="SPAL_0000101300.1"/>
    <property type="gene ID" value="SPAL_0000101300"/>
</dbReference>
<accession>A0A0N5B4L2</accession>
<dbReference type="Proteomes" id="UP000046392">
    <property type="component" value="Unplaced"/>
</dbReference>
<evidence type="ECO:0000313" key="1">
    <source>
        <dbReference type="Proteomes" id="UP000046392"/>
    </source>
</evidence>
<sequence>MDFEIKYESTGGIYIDNGMRNYQYCGYEQNEDFSPGDVNTPDSTTAPYFDDNARGMFQRDFYQPYHVNQVTMKNIRRRPPNFIKTTNYLNVTGRNMVYHQVRSNHQNVDGEYVRRQYYPPNMNRNNYDRSGYYNRFPRYLPYSAPP</sequence>
<organism evidence="1 2">
    <name type="scientific">Strongyloides papillosus</name>
    <name type="common">Intestinal threadworm</name>
    <dbReference type="NCBI Taxonomy" id="174720"/>
    <lineage>
        <taxon>Eukaryota</taxon>
        <taxon>Metazoa</taxon>
        <taxon>Ecdysozoa</taxon>
        <taxon>Nematoda</taxon>
        <taxon>Chromadorea</taxon>
        <taxon>Rhabditida</taxon>
        <taxon>Tylenchina</taxon>
        <taxon>Panagrolaimomorpha</taxon>
        <taxon>Strongyloidoidea</taxon>
        <taxon>Strongyloididae</taxon>
        <taxon>Strongyloides</taxon>
    </lineage>
</organism>
<dbReference type="AlphaFoldDB" id="A0A0N5B4L2"/>
<reference evidence="2" key="1">
    <citation type="submission" date="2017-02" db="UniProtKB">
        <authorList>
            <consortium name="WormBaseParasite"/>
        </authorList>
    </citation>
    <scope>IDENTIFICATION</scope>
</reference>
<evidence type="ECO:0000313" key="2">
    <source>
        <dbReference type="WBParaSite" id="SPAL_0000101300.1"/>
    </source>
</evidence>
<keyword evidence="1" id="KW-1185">Reference proteome</keyword>
<protein>
    <submittedName>
        <fullName evidence="2">Uncharacterized protein</fullName>
    </submittedName>
</protein>